<gene>
    <name evidence="12" type="primary">BNA4</name>
    <name evidence="14" type="ORF">ANOM_004795</name>
</gene>
<keyword evidence="8 12" id="KW-0503">Monooxygenase</keyword>
<organism evidence="14 15">
    <name type="scientific">Aspergillus nomiae NRRL (strain ATCC 15546 / NRRL 13137 / CBS 260.88 / M93)</name>
    <dbReference type="NCBI Taxonomy" id="1509407"/>
    <lineage>
        <taxon>Eukaryota</taxon>
        <taxon>Fungi</taxon>
        <taxon>Dikarya</taxon>
        <taxon>Ascomycota</taxon>
        <taxon>Pezizomycotina</taxon>
        <taxon>Eurotiomycetes</taxon>
        <taxon>Eurotiomycetidae</taxon>
        <taxon>Eurotiales</taxon>
        <taxon>Aspergillaceae</taxon>
        <taxon>Aspergillus</taxon>
        <taxon>Aspergillus subgen. Circumdati</taxon>
    </lineage>
</organism>
<dbReference type="GO" id="GO:0005741">
    <property type="term" value="C:mitochondrial outer membrane"/>
    <property type="evidence" value="ECO:0007669"/>
    <property type="project" value="UniProtKB-SubCell"/>
</dbReference>
<dbReference type="HAMAP" id="MF_01971">
    <property type="entry name" value="Kynurenine_monooxygenase"/>
    <property type="match status" value="1"/>
</dbReference>
<evidence type="ECO:0000256" key="11">
    <source>
        <dbReference type="ARBA" id="ARBA00047818"/>
    </source>
</evidence>
<dbReference type="GO" id="GO:0070189">
    <property type="term" value="P:kynurenine metabolic process"/>
    <property type="evidence" value="ECO:0007669"/>
    <property type="project" value="TreeGrafter"/>
</dbReference>
<sequence>MAHESPRKQKVVIVGAGPVGSLAALYAAARGDDVEVYELRGDLRDPTTVPLNFTKSINLALAERGISSLKGSNRHGMIDKVLNDAIPMHGRMIHGRDDGKLWEAAQAYDVHGQAINSVDRGTLNNALLDELERTPNVTLFFNHKLTGADFQSNRAWFERRAPGDTPLPGSSNRVPEIEVSFDYMIGADGAHSASRYHMMKYSRVDYQQEYIDTLWCEFRIPPSDTGDFRISPNHLHIWPGKEFMFIALPSPDKSFTCTLFAPAAHYAQLESSPQKLFESFDVNFPGVSPDLITPEALQEQFKENPHLPLISIKSKPHHYGSNVVIVGDAAHAILPFYGQGLNAGLEDIRVLFDFLDKHGAFDLNASLATRRESRRAAFQAYTDQRTADTHAINDLSKQNYLEMRWGVKTPLYKIRKSIEEALDLYVPSLGWKTQYARVSFSTQRYSDVVKAVHRQGRILGYGFASAVISSIAVAGILVWKTPIRLSPLPALQSTVRFLGHAWTKISLRNA</sequence>
<evidence type="ECO:0000256" key="8">
    <source>
        <dbReference type="ARBA" id="ARBA00023033"/>
    </source>
</evidence>
<dbReference type="SUPFAM" id="SSF51905">
    <property type="entry name" value="FAD/NAD(P)-binding domain"/>
    <property type="match status" value="1"/>
</dbReference>
<protein>
    <recommendedName>
        <fullName evidence="12">Kynurenine 3-monooxygenase</fullName>
        <ecNumber evidence="12">1.14.13.9</ecNumber>
    </recommendedName>
    <alternativeName>
        <fullName evidence="12">Biosynthesis of nicotinic acid protein 4</fullName>
    </alternativeName>
    <alternativeName>
        <fullName evidence="12">Kynurenine 3-hydroxylase</fullName>
    </alternativeName>
</protein>
<keyword evidence="15" id="KW-1185">Reference proteome</keyword>
<comment type="function">
    <text evidence="12">Catalyzes the hydroxylation of L-kynurenine (L-Kyn) to form 3-hydroxy-L-kynurenine (L-3OHKyn). Required for synthesis of quinolinic acid.</text>
</comment>
<dbReference type="OrthoDB" id="10053569at2759"/>
<dbReference type="Gene3D" id="3.50.50.60">
    <property type="entry name" value="FAD/NAD(P)-binding domain"/>
    <property type="match status" value="1"/>
</dbReference>
<dbReference type="EMBL" id="JNOM01000091">
    <property type="protein sequence ID" value="KNG87141.1"/>
    <property type="molecule type" value="Genomic_DNA"/>
</dbReference>
<evidence type="ECO:0000313" key="15">
    <source>
        <dbReference type="Proteomes" id="UP000037505"/>
    </source>
</evidence>
<dbReference type="UniPathway" id="UPA00253">
    <property type="reaction ID" value="UER00328"/>
</dbReference>
<evidence type="ECO:0000256" key="4">
    <source>
        <dbReference type="ARBA" id="ARBA00022787"/>
    </source>
</evidence>
<comment type="catalytic activity">
    <reaction evidence="11 12">
        <text>L-kynurenine + NADPH + O2 + H(+) = 3-hydroxy-L-kynurenine + NADP(+) + H2O</text>
        <dbReference type="Rhea" id="RHEA:20545"/>
        <dbReference type="ChEBI" id="CHEBI:15377"/>
        <dbReference type="ChEBI" id="CHEBI:15378"/>
        <dbReference type="ChEBI" id="CHEBI:15379"/>
        <dbReference type="ChEBI" id="CHEBI:57783"/>
        <dbReference type="ChEBI" id="CHEBI:57959"/>
        <dbReference type="ChEBI" id="CHEBI:58125"/>
        <dbReference type="ChEBI" id="CHEBI:58349"/>
        <dbReference type="EC" id="1.14.13.9"/>
    </reaction>
</comment>
<comment type="pathway">
    <text evidence="12">Cofactor biosynthesis; NAD(+) biosynthesis; quinolinate from L-kynurenine: step 1/3.</text>
</comment>
<evidence type="ECO:0000256" key="5">
    <source>
        <dbReference type="ARBA" id="ARBA00022827"/>
    </source>
</evidence>
<evidence type="ECO:0000256" key="1">
    <source>
        <dbReference type="ARBA" id="ARBA00001974"/>
    </source>
</evidence>
<accession>A0A0L1J5P0</accession>
<feature type="domain" description="FAD-binding" evidence="13">
    <location>
        <begin position="10"/>
        <end position="355"/>
    </location>
</feature>
<keyword evidence="9 12" id="KW-0496">Mitochondrion</keyword>
<evidence type="ECO:0000256" key="10">
    <source>
        <dbReference type="ARBA" id="ARBA00023136"/>
    </source>
</evidence>
<dbReference type="Proteomes" id="UP000037505">
    <property type="component" value="Unassembled WGS sequence"/>
</dbReference>
<dbReference type="PANTHER" id="PTHR46028:SF2">
    <property type="entry name" value="KYNURENINE 3-MONOOXYGENASE"/>
    <property type="match status" value="1"/>
</dbReference>
<dbReference type="GO" id="GO:0019805">
    <property type="term" value="P:quinolinate biosynthetic process"/>
    <property type="evidence" value="ECO:0007669"/>
    <property type="project" value="UniProtKB-UniRule"/>
</dbReference>
<evidence type="ECO:0000259" key="13">
    <source>
        <dbReference type="Pfam" id="PF01494"/>
    </source>
</evidence>
<dbReference type="GO" id="GO:0043420">
    <property type="term" value="P:anthranilate metabolic process"/>
    <property type="evidence" value="ECO:0007669"/>
    <property type="project" value="UniProtKB-UniRule"/>
</dbReference>
<keyword evidence="6 12" id="KW-0521">NADP</keyword>
<dbReference type="PANTHER" id="PTHR46028">
    <property type="entry name" value="KYNURENINE 3-MONOOXYGENASE"/>
    <property type="match status" value="1"/>
</dbReference>
<dbReference type="Pfam" id="PF01494">
    <property type="entry name" value="FAD_binding_3"/>
    <property type="match status" value="1"/>
</dbReference>
<keyword evidence="10 12" id="KW-0472">Membrane</keyword>
<dbReference type="GO" id="GO:0034354">
    <property type="term" value="P:'de novo' NAD+ biosynthetic process from L-tryptophan"/>
    <property type="evidence" value="ECO:0007669"/>
    <property type="project" value="UniProtKB-UniRule"/>
</dbReference>
<keyword evidence="4 12" id="KW-1000">Mitochondrion outer membrane</keyword>
<comment type="caution">
    <text evidence="14">The sequence shown here is derived from an EMBL/GenBank/DDBJ whole genome shotgun (WGS) entry which is preliminary data.</text>
</comment>
<dbReference type="PRINTS" id="PR00420">
    <property type="entry name" value="RNGMNOXGNASE"/>
</dbReference>
<keyword evidence="2 12" id="KW-0285">Flavoprotein</keyword>
<dbReference type="InterPro" id="IPR002938">
    <property type="entry name" value="FAD-bd"/>
</dbReference>
<dbReference type="GeneID" id="26806599"/>
<dbReference type="AlphaFoldDB" id="A0A0L1J5P0"/>
<dbReference type="FunFam" id="3.50.50.60:FF:000129">
    <property type="entry name" value="Kynurenine 3-monooxygenase"/>
    <property type="match status" value="1"/>
</dbReference>
<evidence type="ECO:0000256" key="2">
    <source>
        <dbReference type="ARBA" id="ARBA00022630"/>
    </source>
</evidence>
<proteinExistence type="inferred from homology"/>
<evidence type="ECO:0000256" key="12">
    <source>
        <dbReference type="HAMAP-Rule" id="MF_03018"/>
    </source>
</evidence>
<keyword evidence="7 12" id="KW-0560">Oxidoreductase</keyword>
<dbReference type="RefSeq" id="XP_015408064.1">
    <property type="nucleotide sequence ID" value="XM_015550052.1"/>
</dbReference>
<reference evidence="14 15" key="1">
    <citation type="submission" date="2014-06" db="EMBL/GenBank/DDBJ databases">
        <title>The Genome of the Aflatoxigenic Filamentous Fungus Aspergillus nomius.</title>
        <authorList>
            <person name="Moore M.G."/>
            <person name="Shannon B.M."/>
            <person name="Brian M.M."/>
        </authorList>
    </citation>
    <scope>NUCLEOTIDE SEQUENCE [LARGE SCALE GENOMIC DNA]</scope>
    <source>
        <strain evidence="14 15">NRRL 13137</strain>
    </source>
</reference>
<dbReference type="InterPro" id="IPR027545">
    <property type="entry name" value="Kynurenine_monooxygenase"/>
</dbReference>
<evidence type="ECO:0000256" key="7">
    <source>
        <dbReference type="ARBA" id="ARBA00023002"/>
    </source>
</evidence>
<name>A0A0L1J5P0_ASPN3</name>
<dbReference type="EC" id="1.14.13.9" evidence="12"/>
<dbReference type="GO" id="GO:0004502">
    <property type="term" value="F:kynurenine 3-monooxygenase activity"/>
    <property type="evidence" value="ECO:0007669"/>
    <property type="project" value="UniProtKB-UniRule"/>
</dbReference>
<comment type="subcellular location">
    <subcellularLocation>
        <location evidence="12">Mitochondrion outer membrane</location>
    </subcellularLocation>
</comment>
<comment type="cofactor">
    <cofactor evidence="1 12">
        <name>FAD</name>
        <dbReference type="ChEBI" id="CHEBI:57692"/>
    </cofactor>
</comment>
<evidence type="ECO:0000256" key="6">
    <source>
        <dbReference type="ARBA" id="ARBA00022857"/>
    </source>
</evidence>
<evidence type="ECO:0000256" key="9">
    <source>
        <dbReference type="ARBA" id="ARBA00023128"/>
    </source>
</evidence>
<comment type="similarity">
    <text evidence="12">Belongs to the aromatic-ring hydroxylase family. KMO subfamily.</text>
</comment>
<keyword evidence="3 12" id="KW-0662">Pyridine nucleotide biosynthesis</keyword>
<dbReference type="InterPro" id="IPR036188">
    <property type="entry name" value="FAD/NAD-bd_sf"/>
</dbReference>
<dbReference type="GO" id="GO:0071949">
    <property type="term" value="F:FAD binding"/>
    <property type="evidence" value="ECO:0007669"/>
    <property type="project" value="InterPro"/>
</dbReference>
<dbReference type="STRING" id="1509407.A0A0L1J5P0"/>
<dbReference type="GO" id="GO:0006569">
    <property type="term" value="P:L-tryptophan catabolic process"/>
    <property type="evidence" value="ECO:0007669"/>
    <property type="project" value="UniProtKB-UniRule"/>
</dbReference>
<keyword evidence="5 12" id="KW-0274">FAD</keyword>
<evidence type="ECO:0000313" key="14">
    <source>
        <dbReference type="EMBL" id="KNG87141.1"/>
    </source>
</evidence>
<evidence type="ECO:0000256" key="3">
    <source>
        <dbReference type="ARBA" id="ARBA00022642"/>
    </source>
</evidence>